<dbReference type="AlphaFoldDB" id="A0AAW3FAF7"/>
<comment type="caution">
    <text evidence="2">The sequence shown here is derived from an EMBL/GenBank/DDBJ whole genome shotgun (WGS) entry which is preliminary data.</text>
</comment>
<keyword evidence="1" id="KW-0472">Membrane</keyword>
<feature type="transmembrane region" description="Helical" evidence="1">
    <location>
        <begin position="21"/>
        <end position="39"/>
    </location>
</feature>
<keyword evidence="1" id="KW-0812">Transmembrane</keyword>
<gene>
    <name evidence="2" type="ORF">DM48_7919</name>
</gene>
<keyword evidence="1" id="KW-1133">Transmembrane helix</keyword>
<dbReference type="RefSeq" id="WP_036057545.1">
    <property type="nucleotide sequence ID" value="NZ_CADEQJ010000023.1"/>
</dbReference>
<protein>
    <submittedName>
        <fullName evidence="2">Membrane protein</fullName>
    </submittedName>
</protein>
<dbReference type="EMBL" id="JPGG01000012">
    <property type="protein sequence ID" value="KGC20328.1"/>
    <property type="molecule type" value="Genomic_DNA"/>
</dbReference>
<dbReference type="Proteomes" id="UP000029590">
    <property type="component" value="Unassembled WGS sequence"/>
</dbReference>
<evidence type="ECO:0000313" key="3">
    <source>
        <dbReference type="Proteomes" id="UP000029590"/>
    </source>
</evidence>
<reference evidence="2 3" key="1">
    <citation type="submission" date="2014-04" db="EMBL/GenBank/DDBJ databases">
        <authorList>
            <person name="Bishop-Lilly K.A."/>
            <person name="Broomall S.M."/>
            <person name="Chain P.S."/>
            <person name="Chertkov O."/>
            <person name="Coyne S.R."/>
            <person name="Daligault H.E."/>
            <person name="Davenport K.W."/>
            <person name="Erkkila T."/>
            <person name="Frey K.G."/>
            <person name="Gibbons H.S."/>
            <person name="Gu W."/>
            <person name="Jaissle J."/>
            <person name="Johnson S.L."/>
            <person name="Koroleva G.I."/>
            <person name="Ladner J.T."/>
            <person name="Lo C.-C."/>
            <person name="Minogue T.D."/>
            <person name="Munk C."/>
            <person name="Palacios G.F."/>
            <person name="Redden C.L."/>
            <person name="Rosenzweig C.N."/>
            <person name="Scholz M.B."/>
            <person name="Teshima H."/>
            <person name="Xu Y."/>
        </authorList>
    </citation>
    <scope>NUCLEOTIDE SEQUENCE [LARGE SCALE GENOMIC DNA]</scope>
    <source>
        <strain evidence="3">gladioli</strain>
    </source>
</reference>
<proteinExistence type="predicted"/>
<organism evidence="2 3">
    <name type="scientific">Burkholderia gladioli</name>
    <name type="common">Pseudomonas marginata</name>
    <name type="synonym">Phytomonas marginata</name>
    <dbReference type="NCBI Taxonomy" id="28095"/>
    <lineage>
        <taxon>Bacteria</taxon>
        <taxon>Pseudomonadati</taxon>
        <taxon>Pseudomonadota</taxon>
        <taxon>Betaproteobacteria</taxon>
        <taxon>Burkholderiales</taxon>
        <taxon>Burkholderiaceae</taxon>
        <taxon>Burkholderia</taxon>
    </lineage>
</organism>
<evidence type="ECO:0000256" key="1">
    <source>
        <dbReference type="SAM" id="Phobius"/>
    </source>
</evidence>
<sequence length="95" mass="10370">MEILIVMPLLLLILGVGLNRSFALIFMVVLFVALFQHWLFAGVDLTHPSTLASLAQMPWWLMTAIAGVGTASGCLLEMMGSTSPLLTGFFSRRSK</sequence>
<accession>A0AAW3FAF7</accession>
<evidence type="ECO:0000313" key="2">
    <source>
        <dbReference type="EMBL" id="KGC20328.1"/>
    </source>
</evidence>
<name>A0AAW3FAF7_BURGA</name>
<feature type="transmembrane region" description="Helical" evidence="1">
    <location>
        <begin position="59"/>
        <end position="76"/>
    </location>
</feature>